<dbReference type="AlphaFoldDB" id="A0A645DJF5"/>
<name>A0A645DJF5_9ZZZZ</name>
<proteinExistence type="predicted"/>
<sequence>MEQVFGRKAGQQAVGTAIRGAQVVVKPGMDPRLKVIPAPRGINMGSPSDGQRVHTILVLQQMCGVKAVFAATAGHQTVIAAVVFAVTVAQLAQLLLALVPIDSDFFVFAGDTGVANAVRADMHAFFDAVDRVLKLVAGVGLLIAHDALFAKLHVTRQPIFYVKLVVRDIGCKF</sequence>
<accession>A0A645DJF5</accession>
<protein>
    <submittedName>
        <fullName evidence="1">Uncharacterized protein</fullName>
    </submittedName>
</protein>
<dbReference type="EMBL" id="VSSQ01036989">
    <property type="protein sequence ID" value="MPM89584.1"/>
    <property type="molecule type" value="Genomic_DNA"/>
</dbReference>
<comment type="caution">
    <text evidence="1">The sequence shown here is derived from an EMBL/GenBank/DDBJ whole genome shotgun (WGS) entry which is preliminary data.</text>
</comment>
<gene>
    <name evidence="1" type="ORF">SDC9_136696</name>
</gene>
<evidence type="ECO:0000313" key="1">
    <source>
        <dbReference type="EMBL" id="MPM89584.1"/>
    </source>
</evidence>
<organism evidence="1">
    <name type="scientific">bioreactor metagenome</name>
    <dbReference type="NCBI Taxonomy" id="1076179"/>
    <lineage>
        <taxon>unclassified sequences</taxon>
        <taxon>metagenomes</taxon>
        <taxon>ecological metagenomes</taxon>
    </lineage>
</organism>
<reference evidence="1" key="1">
    <citation type="submission" date="2019-08" db="EMBL/GenBank/DDBJ databases">
        <authorList>
            <person name="Kucharzyk K."/>
            <person name="Murdoch R.W."/>
            <person name="Higgins S."/>
            <person name="Loffler F."/>
        </authorList>
    </citation>
    <scope>NUCLEOTIDE SEQUENCE</scope>
</reference>